<proteinExistence type="predicted"/>
<gene>
    <name evidence="1" type="ORF">A3A16_03930</name>
</gene>
<evidence type="ECO:0000313" key="1">
    <source>
        <dbReference type="EMBL" id="OGY65734.1"/>
    </source>
</evidence>
<sequence length="239" mass="26761">MKKIIALGIIAASLTAGVLIIGLQSNPSEIAAPEKSLDKPEMFSLPASSSISKNITRDLSEKIGKEIIARNPEGPALINNDEWVKALDPEEVINKLLADDIENFNYKDLMPSINLNELKIASEPNPQLTKQYLKNFQSILKNNFLDLSFNSKNPDYADFNRLIAAYEKTIAEFYNLATPQELAAVHQKEIALLSAQKTIFENIKNYKNDPVLALLSIQANGQIDQEFTRLKEKINDFIK</sequence>
<dbReference type="AlphaFoldDB" id="A0A1G1ZMD6"/>
<dbReference type="STRING" id="1798407.A3A16_03930"/>
<evidence type="ECO:0000313" key="2">
    <source>
        <dbReference type="Proteomes" id="UP000177942"/>
    </source>
</evidence>
<dbReference type="Proteomes" id="UP000177942">
    <property type="component" value="Unassembled WGS sequence"/>
</dbReference>
<comment type="caution">
    <text evidence="1">The sequence shown here is derived from an EMBL/GenBank/DDBJ whole genome shotgun (WGS) entry which is preliminary data.</text>
</comment>
<reference evidence="1 2" key="1">
    <citation type="journal article" date="2016" name="Nat. Commun.">
        <title>Thousands of microbial genomes shed light on interconnected biogeochemical processes in an aquifer system.</title>
        <authorList>
            <person name="Anantharaman K."/>
            <person name="Brown C.T."/>
            <person name="Hug L.A."/>
            <person name="Sharon I."/>
            <person name="Castelle C.J."/>
            <person name="Probst A.J."/>
            <person name="Thomas B.C."/>
            <person name="Singh A."/>
            <person name="Wilkins M.J."/>
            <person name="Karaoz U."/>
            <person name="Brodie E.L."/>
            <person name="Williams K.H."/>
            <person name="Hubbard S.S."/>
            <person name="Banfield J.F."/>
        </authorList>
    </citation>
    <scope>NUCLEOTIDE SEQUENCE [LARGE SCALE GENOMIC DNA]</scope>
</reference>
<protein>
    <submittedName>
        <fullName evidence="1">Uncharacterized protein</fullName>
    </submittedName>
</protein>
<dbReference type="EMBL" id="MHJJ01000007">
    <property type="protein sequence ID" value="OGY65734.1"/>
    <property type="molecule type" value="Genomic_DNA"/>
</dbReference>
<accession>A0A1G1ZMD6</accession>
<name>A0A1G1ZMD6_9BACT</name>
<organism evidence="1 2">
    <name type="scientific">Candidatus Harrisonbacteria bacterium RIFCSPLOWO2_01_FULL_44_18</name>
    <dbReference type="NCBI Taxonomy" id="1798407"/>
    <lineage>
        <taxon>Bacteria</taxon>
        <taxon>Candidatus Harrisoniibacteriota</taxon>
    </lineage>
</organism>